<dbReference type="Proteomes" id="UP001525968">
    <property type="component" value="Unassembled WGS sequence"/>
</dbReference>
<dbReference type="InterPro" id="IPR008278">
    <property type="entry name" value="4-PPantetheinyl_Trfase_dom"/>
</dbReference>
<dbReference type="Gene3D" id="3.90.470.20">
    <property type="entry name" value="4'-phosphopantetheinyl transferase domain"/>
    <property type="match status" value="1"/>
</dbReference>
<keyword evidence="5" id="KW-1185">Reference proteome</keyword>
<name>A0ABT2PR28_9BURK</name>
<sequence>MDLTVACVDALWPLASQAPQAWLSPSETRRLERIRGPGRYREFVASRCLMRMLLSAHTGFERGWQSWVLEAPDNASPVVHACGLDGAGLHLNLSHSQGLLACAVFHLPVGVDLEVRRAARLRDVAGLSELVCSVQEQSWLAGLPDEGARQSAFLQLWTRKEAYFKWQGTGLDLSLLPAVCSQTPCPLQSAIAAGTSLAGEWGGRGFDLSVCAGASPIEVRIRLLEGVACLAPAHSSPWALTALSGRA</sequence>
<dbReference type="PANTHER" id="PTHR12215">
    <property type="entry name" value="PHOSPHOPANTETHEINE TRANSFERASE"/>
    <property type="match status" value="1"/>
</dbReference>
<dbReference type="GO" id="GO:0016740">
    <property type="term" value="F:transferase activity"/>
    <property type="evidence" value="ECO:0007669"/>
    <property type="project" value="UniProtKB-KW"/>
</dbReference>
<comment type="similarity">
    <text evidence="1">Belongs to the P-Pant transferase superfamily. Gsp/Sfp/HetI/AcpT family.</text>
</comment>
<evidence type="ECO:0000256" key="1">
    <source>
        <dbReference type="ARBA" id="ARBA00010990"/>
    </source>
</evidence>
<organism evidence="4 5">
    <name type="scientific">Acidovorax bellezanensis</name>
    <dbReference type="NCBI Taxonomy" id="2976702"/>
    <lineage>
        <taxon>Bacteria</taxon>
        <taxon>Pseudomonadati</taxon>
        <taxon>Pseudomonadota</taxon>
        <taxon>Betaproteobacteria</taxon>
        <taxon>Burkholderiales</taxon>
        <taxon>Comamonadaceae</taxon>
        <taxon>Acidovorax</taxon>
    </lineage>
</organism>
<dbReference type="PANTHER" id="PTHR12215:SF10">
    <property type="entry name" value="L-AMINOADIPATE-SEMIALDEHYDE DEHYDROGENASE-PHOSPHOPANTETHEINYL TRANSFERASE"/>
    <property type="match status" value="1"/>
</dbReference>
<dbReference type="EMBL" id="JAODYH010000014">
    <property type="protein sequence ID" value="MCT9812938.1"/>
    <property type="molecule type" value="Genomic_DNA"/>
</dbReference>
<evidence type="ECO:0000313" key="5">
    <source>
        <dbReference type="Proteomes" id="UP001525968"/>
    </source>
</evidence>
<feature type="domain" description="4'-phosphopantetheinyl transferase" evidence="3">
    <location>
        <begin position="108"/>
        <end position="173"/>
    </location>
</feature>
<dbReference type="Pfam" id="PF01648">
    <property type="entry name" value="ACPS"/>
    <property type="match status" value="1"/>
</dbReference>
<evidence type="ECO:0000256" key="2">
    <source>
        <dbReference type="ARBA" id="ARBA00022679"/>
    </source>
</evidence>
<dbReference type="InterPro" id="IPR037143">
    <property type="entry name" value="4-PPantetheinyl_Trfase_dom_sf"/>
</dbReference>
<accession>A0ABT2PR28</accession>
<dbReference type="SUPFAM" id="SSF56214">
    <property type="entry name" value="4'-phosphopantetheinyl transferase"/>
    <property type="match status" value="2"/>
</dbReference>
<gene>
    <name evidence="4" type="ORF">N0K08_20100</name>
</gene>
<evidence type="ECO:0000313" key="4">
    <source>
        <dbReference type="EMBL" id="MCT9812938.1"/>
    </source>
</evidence>
<reference evidence="4 5" key="1">
    <citation type="submission" date="2022-09" db="EMBL/GenBank/DDBJ databases">
        <title>Draft genome of isolate Be4.</title>
        <authorList>
            <person name="Sanchez-Castro I."/>
            <person name="Martinez-Rodriguez P."/>
            <person name="Descostes M."/>
            <person name="Merroun M."/>
        </authorList>
    </citation>
    <scope>NUCLEOTIDE SEQUENCE [LARGE SCALE GENOMIC DNA]</scope>
    <source>
        <strain evidence="4 5">Be4</strain>
    </source>
</reference>
<comment type="caution">
    <text evidence="4">The sequence shown here is derived from an EMBL/GenBank/DDBJ whole genome shotgun (WGS) entry which is preliminary data.</text>
</comment>
<protein>
    <submittedName>
        <fullName evidence="4">4'-phosphopantetheinyl transferase superfamily protein</fullName>
    </submittedName>
</protein>
<proteinExistence type="inferred from homology"/>
<keyword evidence="2 4" id="KW-0808">Transferase</keyword>
<dbReference type="InterPro" id="IPR050559">
    <property type="entry name" value="P-Pant_transferase_sf"/>
</dbReference>
<evidence type="ECO:0000259" key="3">
    <source>
        <dbReference type="Pfam" id="PF01648"/>
    </source>
</evidence>